<dbReference type="InterPro" id="IPR011009">
    <property type="entry name" value="Kinase-like_dom_sf"/>
</dbReference>
<organism evidence="1 2">
    <name type="scientific">Dentiscutata erythropus</name>
    <dbReference type="NCBI Taxonomy" id="1348616"/>
    <lineage>
        <taxon>Eukaryota</taxon>
        <taxon>Fungi</taxon>
        <taxon>Fungi incertae sedis</taxon>
        <taxon>Mucoromycota</taxon>
        <taxon>Glomeromycotina</taxon>
        <taxon>Glomeromycetes</taxon>
        <taxon>Diversisporales</taxon>
        <taxon>Gigasporaceae</taxon>
        <taxon>Dentiscutata</taxon>
    </lineage>
</organism>
<dbReference type="AlphaFoldDB" id="A0A9N9JVQ6"/>
<sequence>APEVLKELDHGKHVDMWAIDSSLKNAGKEYLKEQKLLNVDPDSRFTAHQALNHSWFCEPLPNQIGDPPRRFNAHRIFKKAVNTIRVINDLSHANSSNIVNLLEESRMKMLLPL</sequence>
<dbReference type="OrthoDB" id="40902at2759"/>
<name>A0A9N9JVQ6_9GLOM</name>
<evidence type="ECO:0000313" key="1">
    <source>
        <dbReference type="EMBL" id="CAG8799753.1"/>
    </source>
</evidence>
<feature type="non-terminal residue" evidence="1">
    <location>
        <position position="113"/>
    </location>
</feature>
<evidence type="ECO:0000313" key="2">
    <source>
        <dbReference type="Proteomes" id="UP000789405"/>
    </source>
</evidence>
<dbReference type="Gene3D" id="1.10.510.10">
    <property type="entry name" value="Transferase(Phosphotransferase) domain 1"/>
    <property type="match status" value="1"/>
</dbReference>
<dbReference type="SUPFAM" id="SSF56112">
    <property type="entry name" value="Protein kinase-like (PK-like)"/>
    <property type="match status" value="1"/>
</dbReference>
<accession>A0A9N9JVQ6</accession>
<comment type="caution">
    <text evidence="1">The sequence shown here is derived from an EMBL/GenBank/DDBJ whole genome shotgun (WGS) entry which is preliminary data.</text>
</comment>
<keyword evidence="2" id="KW-1185">Reference proteome</keyword>
<gene>
    <name evidence="1" type="ORF">DERYTH_LOCUS23129</name>
</gene>
<dbReference type="Proteomes" id="UP000789405">
    <property type="component" value="Unassembled WGS sequence"/>
</dbReference>
<protein>
    <submittedName>
        <fullName evidence="1">9784_t:CDS:1</fullName>
    </submittedName>
</protein>
<dbReference type="EMBL" id="CAJVPY010034192">
    <property type="protein sequence ID" value="CAG8799753.1"/>
    <property type="molecule type" value="Genomic_DNA"/>
</dbReference>
<reference evidence="1" key="1">
    <citation type="submission" date="2021-06" db="EMBL/GenBank/DDBJ databases">
        <authorList>
            <person name="Kallberg Y."/>
            <person name="Tangrot J."/>
            <person name="Rosling A."/>
        </authorList>
    </citation>
    <scope>NUCLEOTIDE SEQUENCE</scope>
    <source>
        <strain evidence="1">MA453B</strain>
    </source>
</reference>
<proteinExistence type="predicted"/>